<reference evidence="3" key="1">
    <citation type="journal article" date="2013" name="Environ. Microbiol.">
        <title>Seasonally variable intestinal metagenomes of the red palm weevil (Rhynchophorus ferrugineus).</title>
        <authorList>
            <person name="Jia S."/>
            <person name="Zhang X."/>
            <person name="Zhang G."/>
            <person name="Yin A."/>
            <person name="Zhang S."/>
            <person name="Li F."/>
            <person name="Wang L."/>
            <person name="Zhao D."/>
            <person name="Yun Q."/>
            <person name="Tala"/>
            <person name="Wang J."/>
            <person name="Sun G."/>
            <person name="Baabdullah M."/>
            <person name="Yu X."/>
            <person name="Hu S."/>
            <person name="Al-Mssallem I.S."/>
            <person name="Yu J."/>
        </authorList>
    </citation>
    <scope>NUCLEOTIDE SEQUENCE</scope>
</reference>
<feature type="compositionally biased region" description="Low complexity" evidence="1">
    <location>
        <begin position="119"/>
        <end position="138"/>
    </location>
</feature>
<organism evidence="3">
    <name type="scientific">uncultured Klebsiella sp</name>
    <dbReference type="NCBI Taxonomy" id="284011"/>
    <lineage>
        <taxon>Bacteria</taxon>
        <taxon>Pseudomonadati</taxon>
        <taxon>Pseudomonadota</taxon>
        <taxon>Gammaproteobacteria</taxon>
        <taxon>Enterobacterales</taxon>
        <taxon>Enterobacteriaceae</taxon>
        <taxon>Klebsiella/Raoultella group</taxon>
        <taxon>Klebsiella</taxon>
        <taxon>environmental samples</taxon>
    </lineage>
</organism>
<accession>A0A060C7Q9</accession>
<feature type="region of interest" description="Disordered" evidence="1">
    <location>
        <begin position="116"/>
        <end position="138"/>
    </location>
</feature>
<feature type="domain" description="Heparin-sulfate lyase N-terminal" evidence="2">
    <location>
        <begin position="17"/>
        <end position="92"/>
    </location>
</feature>
<dbReference type="EMBL" id="KF123651">
    <property type="protein sequence ID" value="AIA90957.1"/>
    <property type="molecule type" value="Genomic_DNA"/>
</dbReference>
<dbReference type="SUPFAM" id="SSF48230">
    <property type="entry name" value="Chondroitin AC/alginate lyase"/>
    <property type="match status" value="1"/>
</dbReference>
<dbReference type="Pfam" id="PF16889">
    <property type="entry name" value="Hepar_II_III_N"/>
    <property type="match status" value="1"/>
</dbReference>
<evidence type="ECO:0000259" key="2">
    <source>
        <dbReference type="Pfam" id="PF16889"/>
    </source>
</evidence>
<name>A0A060C7Q9_9ENTR</name>
<proteinExistence type="predicted"/>
<dbReference type="InterPro" id="IPR008929">
    <property type="entry name" value="Chondroitin_lyas"/>
</dbReference>
<evidence type="ECO:0000313" key="3">
    <source>
        <dbReference type="EMBL" id="AIA90957.1"/>
    </source>
</evidence>
<sequence length="138" mass="15253">MDDAKLVRESVDGEFGLTAQFAEGILADGWWAEGSPHYHYYMLSAALTAALAVRQHRPDFLRTPGLRDMLATPLSMMRADYSLPVLNDGWNSMTLPLGVGEHAAHYEQGYGLWQDERFPPTSSQTSTAAASTGPPRRR</sequence>
<evidence type="ECO:0000256" key="1">
    <source>
        <dbReference type="SAM" id="MobiDB-lite"/>
    </source>
</evidence>
<dbReference type="Gene3D" id="1.50.10.100">
    <property type="entry name" value="Chondroitin AC/alginate lyase"/>
    <property type="match status" value="1"/>
</dbReference>
<dbReference type="InterPro" id="IPR031680">
    <property type="entry name" value="Hepar_II_III_N"/>
</dbReference>
<dbReference type="AlphaFoldDB" id="A0A060C7Q9"/>
<protein>
    <submittedName>
        <fullName evidence="3">CAZy families PL17 protein</fullName>
    </submittedName>
</protein>